<evidence type="ECO:0000256" key="3">
    <source>
        <dbReference type="PIRSR" id="PIRSR606225-1"/>
    </source>
</evidence>
<dbReference type="SUPFAM" id="SSF55174">
    <property type="entry name" value="Alpha-L RNA-binding motif"/>
    <property type="match status" value="1"/>
</dbReference>
<evidence type="ECO:0000259" key="6">
    <source>
        <dbReference type="SMART" id="SM00363"/>
    </source>
</evidence>
<dbReference type="InterPro" id="IPR006224">
    <property type="entry name" value="PsdUridine_synth_RluA-like_CS"/>
</dbReference>
<dbReference type="AlphaFoldDB" id="A0A5K7XE85"/>
<dbReference type="PANTHER" id="PTHR21600">
    <property type="entry name" value="MITOCHONDRIAL RNA PSEUDOURIDINE SYNTHASE"/>
    <property type="match status" value="1"/>
</dbReference>
<dbReference type="Gene3D" id="3.30.2350.10">
    <property type="entry name" value="Pseudouridine synthase"/>
    <property type="match status" value="1"/>
</dbReference>
<sequence>MPAPLTVDQPAELLAFLFSSHADVKKAKVRQWLKHGAVQVNGRSTTRFNHPLQAGDVVSIRGKEEVRAEALLPFGMKIVFEDAALIVIDKPAGLLSMANETERERTAYAHLIEYVRHGTPRSQERVWIVHRLDRETSGLMVFARSEEMKQALQGAWNEADKRYLAVVEGKLAAGAGVISSHLDESQPYLVYSVRQPNEQTRPAVTHYRVLKRGEEYALVELTLKTGRRNQIRVHLADERCPVVGDGKYGARTNPVRRLALHASMLQFPHPVSGEVLRFESPLPAELAGLVWVASSE</sequence>
<dbReference type="EMBL" id="AP021861">
    <property type="protein sequence ID" value="BBO34798.1"/>
    <property type="molecule type" value="Genomic_DNA"/>
</dbReference>
<dbReference type="InterPro" id="IPR002942">
    <property type="entry name" value="S4_RNA-bd"/>
</dbReference>
<name>A0A5K7XE85_9BACT</name>
<evidence type="ECO:0000256" key="4">
    <source>
        <dbReference type="PROSITE-ProRule" id="PRU00182"/>
    </source>
</evidence>
<dbReference type="SMART" id="SM00363">
    <property type="entry name" value="S4"/>
    <property type="match status" value="1"/>
</dbReference>
<dbReference type="GO" id="GO:0003723">
    <property type="term" value="F:RNA binding"/>
    <property type="evidence" value="ECO:0007669"/>
    <property type="project" value="UniProtKB-KW"/>
</dbReference>
<dbReference type="EC" id="5.4.99.-" evidence="5"/>
<dbReference type="Pfam" id="PF00849">
    <property type="entry name" value="PseudoU_synth_2"/>
    <property type="match status" value="1"/>
</dbReference>
<keyword evidence="8" id="KW-1185">Reference proteome</keyword>
<dbReference type="CDD" id="cd00165">
    <property type="entry name" value="S4"/>
    <property type="match status" value="1"/>
</dbReference>
<keyword evidence="7" id="KW-0456">Lyase</keyword>
<keyword evidence="2 5" id="KW-0413">Isomerase</keyword>
<dbReference type="PROSITE" id="PS50889">
    <property type="entry name" value="S4"/>
    <property type="match status" value="1"/>
</dbReference>
<dbReference type="GO" id="GO:0016829">
    <property type="term" value="F:lyase activity"/>
    <property type="evidence" value="ECO:0007669"/>
    <property type="project" value="UniProtKB-KW"/>
</dbReference>
<dbReference type="InterPro" id="IPR036986">
    <property type="entry name" value="S4_RNA-bd_sf"/>
</dbReference>
<gene>
    <name evidence="7" type="ORF">PLANPX_4410</name>
</gene>
<dbReference type="CDD" id="cd02869">
    <property type="entry name" value="PseudoU_synth_RluA_like"/>
    <property type="match status" value="1"/>
</dbReference>
<protein>
    <recommendedName>
        <fullName evidence="5">Pseudouridine synthase</fullName>
        <ecNumber evidence="5">5.4.99.-</ecNumber>
    </recommendedName>
</protein>
<dbReference type="InterPro" id="IPR006145">
    <property type="entry name" value="PsdUridine_synth_RsuA/RluA"/>
</dbReference>
<evidence type="ECO:0000256" key="1">
    <source>
        <dbReference type="ARBA" id="ARBA00010876"/>
    </source>
</evidence>
<dbReference type="PROSITE" id="PS01129">
    <property type="entry name" value="PSI_RLU"/>
    <property type="match status" value="1"/>
</dbReference>
<organism evidence="7 8">
    <name type="scientific">Lacipirellula parvula</name>
    <dbReference type="NCBI Taxonomy" id="2650471"/>
    <lineage>
        <taxon>Bacteria</taxon>
        <taxon>Pseudomonadati</taxon>
        <taxon>Planctomycetota</taxon>
        <taxon>Planctomycetia</taxon>
        <taxon>Pirellulales</taxon>
        <taxon>Lacipirellulaceae</taxon>
        <taxon>Lacipirellula</taxon>
    </lineage>
</organism>
<comment type="function">
    <text evidence="5">Responsible for synthesis of pseudouridine from uracil.</text>
</comment>
<keyword evidence="4" id="KW-0694">RNA-binding</keyword>
<feature type="domain" description="RNA-binding S4" evidence="6">
    <location>
        <begin position="12"/>
        <end position="73"/>
    </location>
</feature>
<dbReference type="RefSeq" id="WP_152100302.1">
    <property type="nucleotide sequence ID" value="NZ_AP021861.1"/>
</dbReference>
<dbReference type="InterPro" id="IPR006225">
    <property type="entry name" value="PsdUridine_synth_RluC/D"/>
</dbReference>
<proteinExistence type="inferred from homology"/>
<dbReference type="Pfam" id="PF01479">
    <property type="entry name" value="S4"/>
    <property type="match status" value="1"/>
</dbReference>
<dbReference type="SUPFAM" id="SSF55120">
    <property type="entry name" value="Pseudouridine synthase"/>
    <property type="match status" value="1"/>
</dbReference>
<dbReference type="GO" id="GO:0000455">
    <property type="term" value="P:enzyme-directed rRNA pseudouridine synthesis"/>
    <property type="evidence" value="ECO:0007669"/>
    <property type="project" value="TreeGrafter"/>
</dbReference>
<feature type="active site" evidence="3">
    <location>
        <position position="133"/>
    </location>
</feature>
<dbReference type="InterPro" id="IPR020103">
    <property type="entry name" value="PsdUridine_synth_cat_dom_sf"/>
</dbReference>
<dbReference type="KEGG" id="lpav:PLANPX_4410"/>
<comment type="catalytic activity">
    <reaction evidence="5">
        <text>a uridine in RNA = a pseudouridine in RNA</text>
        <dbReference type="Rhea" id="RHEA:48348"/>
        <dbReference type="Rhea" id="RHEA-COMP:12068"/>
        <dbReference type="Rhea" id="RHEA-COMP:12069"/>
        <dbReference type="ChEBI" id="CHEBI:65314"/>
        <dbReference type="ChEBI" id="CHEBI:65315"/>
    </reaction>
</comment>
<comment type="similarity">
    <text evidence="1 5">Belongs to the pseudouridine synthase RluA family.</text>
</comment>
<dbReference type="PANTHER" id="PTHR21600:SF44">
    <property type="entry name" value="RIBOSOMAL LARGE SUBUNIT PSEUDOURIDINE SYNTHASE D"/>
    <property type="match status" value="1"/>
</dbReference>
<evidence type="ECO:0000256" key="2">
    <source>
        <dbReference type="ARBA" id="ARBA00023235"/>
    </source>
</evidence>
<dbReference type="GO" id="GO:0120159">
    <property type="term" value="F:rRNA pseudouridine synthase activity"/>
    <property type="evidence" value="ECO:0007669"/>
    <property type="project" value="UniProtKB-ARBA"/>
</dbReference>
<dbReference type="Gene3D" id="3.10.290.10">
    <property type="entry name" value="RNA-binding S4 domain"/>
    <property type="match status" value="1"/>
</dbReference>
<dbReference type="Proteomes" id="UP000326837">
    <property type="component" value="Chromosome"/>
</dbReference>
<reference evidence="8" key="1">
    <citation type="submission" date="2019-10" db="EMBL/GenBank/DDBJ databases">
        <title>Lacipirellula parvula gen. nov., sp. nov., representing a lineage of planctomycetes widespread in freshwater anoxic habitats, and description of the family Lacipirellulaceae.</title>
        <authorList>
            <person name="Dedysh S.N."/>
            <person name="Kulichevskaya I.S."/>
            <person name="Beletsky A.V."/>
            <person name="Rakitin A.L."/>
            <person name="Mardanov A.V."/>
            <person name="Ivanova A.A."/>
            <person name="Saltykova V.X."/>
            <person name="Rijpstra W.I.C."/>
            <person name="Sinninghe Damste J.S."/>
            <person name="Ravin N.V."/>
        </authorList>
    </citation>
    <scope>NUCLEOTIDE SEQUENCE [LARGE SCALE GENOMIC DNA]</scope>
    <source>
        <strain evidence="8">PX69</strain>
    </source>
</reference>
<evidence type="ECO:0000256" key="5">
    <source>
        <dbReference type="RuleBase" id="RU362028"/>
    </source>
</evidence>
<dbReference type="InterPro" id="IPR050188">
    <property type="entry name" value="RluA_PseudoU_synthase"/>
</dbReference>
<evidence type="ECO:0000313" key="7">
    <source>
        <dbReference type="EMBL" id="BBO34798.1"/>
    </source>
</evidence>
<accession>A0A5K7XE85</accession>
<dbReference type="NCBIfam" id="TIGR00005">
    <property type="entry name" value="rluA_subfam"/>
    <property type="match status" value="1"/>
</dbReference>
<evidence type="ECO:0000313" key="8">
    <source>
        <dbReference type="Proteomes" id="UP000326837"/>
    </source>
</evidence>